<proteinExistence type="inferred from homology"/>
<evidence type="ECO:0000313" key="4">
    <source>
        <dbReference type="EMBL" id="SNR51946.1"/>
    </source>
</evidence>
<evidence type="ECO:0000313" key="5">
    <source>
        <dbReference type="Proteomes" id="UP000198420"/>
    </source>
</evidence>
<accession>A0A238WZE8</accession>
<evidence type="ECO:0000256" key="3">
    <source>
        <dbReference type="SAM" id="MobiDB-lite"/>
    </source>
</evidence>
<dbReference type="AlphaFoldDB" id="A0A238WZE8"/>
<evidence type="ECO:0000256" key="1">
    <source>
        <dbReference type="ARBA" id="ARBA00009981"/>
    </source>
</evidence>
<dbReference type="RefSeq" id="WP_089311537.1">
    <property type="nucleotide sequence ID" value="NZ_FZNP01000003.1"/>
</dbReference>
<reference evidence="5" key="1">
    <citation type="submission" date="2017-06" db="EMBL/GenBank/DDBJ databases">
        <authorList>
            <person name="Varghese N."/>
            <person name="Submissions S."/>
        </authorList>
    </citation>
    <scope>NUCLEOTIDE SEQUENCE [LARGE SCALE GENOMIC DNA]</scope>
    <source>
        <strain evidence="5">DSM 44485</strain>
    </source>
</reference>
<organism evidence="4 5">
    <name type="scientific">Actinomadura mexicana</name>
    <dbReference type="NCBI Taxonomy" id="134959"/>
    <lineage>
        <taxon>Bacteria</taxon>
        <taxon>Bacillati</taxon>
        <taxon>Actinomycetota</taxon>
        <taxon>Actinomycetes</taxon>
        <taxon>Streptosporangiales</taxon>
        <taxon>Thermomonosporaceae</taxon>
        <taxon>Actinomadura</taxon>
    </lineage>
</organism>
<dbReference type="SUPFAM" id="SSF143120">
    <property type="entry name" value="YefM-like"/>
    <property type="match status" value="1"/>
</dbReference>
<feature type="region of interest" description="Disordered" evidence="3">
    <location>
        <begin position="59"/>
        <end position="79"/>
    </location>
</feature>
<feature type="compositionally biased region" description="Basic and acidic residues" evidence="3">
    <location>
        <begin position="59"/>
        <end position="73"/>
    </location>
</feature>
<name>A0A238WZE8_9ACTN</name>
<protein>
    <recommendedName>
        <fullName evidence="2">Antitoxin</fullName>
    </recommendedName>
</protein>
<dbReference type="InterPro" id="IPR036165">
    <property type="entry name" value="YefM-like_sf"/>
</dbReference>
<dbReference type="Proteomes" id="UP000198420">
    <property type="component" value="Unassembled WGS sequence"/>
</dbReference>
<sequence length="95" mass="10907">MESYPIKEARVRLGDLHAAVVHRAAHPRITKNGKDPVVLVTEQEWRELQELRLERAAREADREATRIRPHLEAGKTPPGYEVYTREQIASGDWLA</sequence>
<dbReference type="NCBIfam" id="TIGR01552">
    <property type="entry name" value="phd_fam"/>
    <property type="match status" value="1"/>
</dbReference>
<keyword evidence="5" id="KW-1185">Reference proteome</keyword>
<dbReference type="Gene3D" id="3.40.1620.10">
    <property type="entry name" value="YefM-like domain"/>
    <property type="match status" value="1"/>
</dbReference>
<comment type="function">
    <text evidence="2">Antitoxin component of a type II toxin-antitoxin (TA) system.</text>
</comment>
<dbReference type="Pfam" id="PF02604">
    <property type="entry name" value="PhdYeFM_antitox"/>
    <property type="match status" value="1"/>
</dbReference>
<evidence type="ECO:0000256" key="2">
    <source>
        <dbReference type="RuleBase" id="RU362080"/>
    </source>
</evidence>
<dbReference type="EMBL" id="FZNP01000003">
    <property type="protein sequence ID" value="SNR51946.1"/>
    <property type="molecule type" value="Genomic_DNA"/>
</dbReference>
<gene>
    <name evidence="4" type="ORF">SAMN06265355_103503</name>
</gene>
<dbReference type="InterPro" id="IPR006442">
    <property type="entry name" value="Antitoxin_Phd/YefM"/>
</dbReference>
<comment type="similarity">
    <text evidence="1 2">Belongs to the phD/YefM antitoxin family.</text>
</comment>